<dbReference type="CDD" id="cd03320">
    <property type="entry name" value="OSBS"/>
    <property type="match status" value="1"/>
</dbReference>
<dbReference type="SUPFAM" id="SSF51604">
    <property type="entry name" value="Enolase C-terminal domain-like"/>
    <property type="match status" value="1"/>
</dbReference>
<keyword evidence="3 4" id="KW-0456">Lyase</keyword>
<dbReference type="Pfam" id="PF13378">
    <property type="entry name" value="MR_MLE_C"/>
    <property type="match status" value="1"/>
</dbReference>
<name>A0A4Y8X3F6_9MICC</name>
<dbReference type="Proteomes" id="UP000560081">
    <property type="component" value="Unassembled WGS sequence"/>
</dbReference>
<evidence type="ECO:0000256" key="2">
    <source>
        <dbReference type="ARBA" id="ARBA00022842"/>
    </source>
</evidence>
<dbReference type="InterPro" id="IPR036849">
    <property type="entry name" value="Enolase-like_C_sf"/>
</dbReference>
<evidence type="ECO:0000313" key="7">
    <source>
        <dbReference type="Proteomes" id="UP000560081"/>
    </source>
</evidence>
<dbReference type="SFLD" id="SFLDG00180">
    <property type="entry name" value="muconate_cycloisomerase"/>
    <property type="match status" value="1"/>
</dbReference>
<comment type="pathway">
    <text evidence="4">Quinol/quinone metabolism; 1,4-dihydroxy-2-naphthoate biosynthesis; 1,4-dihydroxy-2-naphthoate from chorismate: step 4/7.</text>
</comment>
<comment type="pathway">
    <text evidence="4">Quinol/quinone metabolism; menaquinone biosynthesis.</text>
</comment>
<dbReference type="Pfam" id="PF18374">
    <property type="entry name" value="Enolase_like_N"/>
    <property type="match status" value="1"/>
</dbReference>
<dbReference type="SFLD" id="SFLDS00001">
    <property type="entry name" value="Enolase"/>
    <property type="match status" value="1"/>
</dbReference>
<dbReference type="PANTHER" id="PTHR48073">
    <property type="entry name" value="O-SUCCINYLBENZOATE SYNTHASE-RELATED"/>
    <property type="match status" value="1"/>
</dbReference>
<dbReference type="InterPro" id="IPR013342">
    <property type="entry name" value="Mandelate_racemase_C"/>
</dbReference>
<dbReference type="EC" id="4.2.1.113" evidence="4"/>
<dbReference type="UniPathway" id="UPA00079"/>
<dbReference type="UniPathway" id="UPA01057">
    <property type="reaction ID" value="UER00165"/>
</dbReference>
<comment type="function">
    <text evidence="4">Converts 2-succinyl-6-hydroxy-2,4-cyclohexadiene-1-carboxylate (SHCHC) to 2-succinylbenzoate (OSB).</text>
</comment>
<feature type="active site" description="Proton donor" evidence="4">
    <location>
        <position position="125"/>
    </location>
</feature>
<dbReference type="SFLD" id="SFLDF00009">
    <property type="entry name" value="o-succinylbenzoate_synthase"/>
    <property type="match status" value="1"/>
</dbReference>
<dbReference type="Gene3D" id="3.20.20.120">
    <property type="entry name" value="Enolase-like C-terminal domain"/>
    <property type="match status" value="1"/>
</dbReference>
<evidence type="ECO:0000259" key="5">
    <source>
        <dbReference type="SMART" id="SM00922"/>
    </source>
</evidence>
<keyword evidence="7" id="KW-1185">Reference proteome</keyword>
<evidence type="ECO:0000256" key="3">
    <source>
        <dbReference type="ARBA" id="ARBA00023239"/>
    </source>
</evidence>
<feature type="domain" description="Mandelate racemase/muconate lactonizing enzyme C-terminal" evidence="5">
    <location>
        <begin position="101"/>
        <end position="207"/>
    </location>
</feature>
<dbReference type="NCBIfam" id="NF002782">
    <property type="entry name" value="PRK02901.1"/>
    <property type="match status" value="1"/>
</dbReference>
<comment type="catalytic activity">
    <reaction evidence="4">
        <text>(1R,6R)-6-hydroxy-2-succinyl-cyclohexa-2,4-diene-1-carboxylate = 2-succinylbenzoate + H2O</text>
        <dbReference type="Rhea" id="RHEA:10196"/>
        <dbReference type="ChEBI" id="CHEBI:15377"/>
        <dbReference type="ChEBI" id="CHEBI:18325"/>
        <dbReference type="ChEBI" id="CHEBI:58689"/>
        <dbReference type="EC" id="4.2.1.113"/>
    </reaction>
</comment>
<dbReference type="GO" id="GO:0000287">
    <property type="term" value="F:magnesium ion binding"/>
    <property type="evidence" value="ECO:0007669"/>
    <property type="project" value="UniProtKB-UniRule"/>
</dbReference>
<dbReference type="InterPro" id="IPR029065">
    <property type="entry name" value="Enolase_C-like"/>
</dbReference>
<dbReference type="InterPro" id="IPR010196">
    <property type="entry name" value="OSB_synthase_MenC1"/>
</dbReference>
<dbReference type="RefSeq" id="WP_135028880.1">
    <property type="nucleotide sequence ID" value="NZ_BMLA01000006.1"/>
</dbReference>
<dbReference type="AlphaFoldDB" id="A0A4Y8X3F6"/>
<dbReference type="OrthoDB" id="3725747at2"/>
<dbReference type="HAMAP" id="MF_00470">
    <property type="entry name" value="MenC_1"/>
    <property type="match status" value="1"/>
</dbReference>
<dbReference type="PANTHER" id="PTHR48073:SF2">
    <property type="entry name" value="O-SUCCINYLBENZOATE SYNTHASE"/>
    <property type="match status" value="1"/>
</dbReference>
<sequence>MDPAAALPPLPGSPGGPALPDVEELLEHAVAVSLPMSVRFRGTDVRRALLLRGPAGWAEFSPFPEYGPVEASRWLAAAVEAGWQGWPAPVREAVPVNATVPAVAADDVEGVLARYGEGIAAVKVKVAEHRPGGGLVPGSHSADLARVRRVRELLPDAAVRVDANCGWTVAQAVAMLTELQDVGLEYAEQPVPGIRMLARVRRMLRERGVATPIAADEAVRKETDPLAVAQADAADLIVVKVQPLGGVRRAAAIVEAAGLDAVVSSALDTSVGIAGGAALAAHLPRLPHACGLGTAALFAADVVSPPWRPRGGALPAPGGVAPAPDPDLLRRVRDDADGQRWWAERVRAAHAVLAGTAPDGTRGAGADGVQ</sequence>
<dbReference type="GO" id="GO:0043748">
    <property type="term" value="F:O-succinylbenzoate synthase activity"/>
    <property type="evidence" value="ECO:0007669"/>
    <property type="project" value="UniProtKB-EC"/>
</dbReference>
<evidence type="ECO:0000256" key="4">
    <source>
        <dbReference type="HAMAP-Rule" id="MF_00470"/>
    </source>
</evidence>
<feature type="binding site" evidence="4">
    <location>
        <position position="162"/>
    </location>
    <ligand>
        <name>Mg(2+)</name>
        <dbReference type="ChEBI" id="CHEBI:18420"/>
    </ligand>
</feature>
<comment type="caution">
    <text evidence="6">The sequence shown here is derived from an EMBL/GenBank/DDBJ whole genome shotgun (WGS) entry which is preliminary data.</text>
</comment>
<feature type="binding site" evidence="4">
    <location>
        <position position="188"/>
    </location>
    <ligand>
        <name>Mg(2+)</name>
        <dbReference type="ChEBI" id="CHEBI:18420"/>
    </ligand>
</feature>
<keyword evidence="1 4" id="KW-0479">Metal-binding</keyword>
<comment type="cofactor">
    <cofactor evidence="4">
        <name>a divalent metal cation</name>
        <dbReference type="ChEBI" id="CHEBI:60240"/>
    </cofactor>
</comment>
<keyword evidence="4" id="KW-0474">Menaquinone biosynthesis</keyword>
<keyword evidence="2 4" id="KW-0460">Magnesium</keyword>
<dbReference type="GO" id="GO:0009234">
    <property type="term" value="P:menaquinone biosynthetic process"/>
    <property type="evidence" value="ECO:0007669"/>
    <property type="project" value="UniProtKB-UniRule"/>
</dbReference>
<dbReference type="SMART" id="SM00922">
    <property type="entry name" value="MR_MLE"/>
    <property type="match status" value="1"/>
</dbReference>
<reference evidence="6 7" key="1">
    <citation type="submission" date="2020-08" db="EMBL/GenBank/DDBJ databases">
        <title>Sequencing the genomes of 1000 actinobacteria strains.</title>
        <authorList>
            <person name="Klenk H.-P."/>
        </authorList>
    </citation>
    <scope>NUCLEOTIDE SEQUENCE [LARGE SCALE GENOMIC DNA]</scope>
    <source>
        <strain evidence="6 7">DSM 19079</strain>
    </source>
</reference>
<accession>A0A4Y8X3F6</accession>
<dbReference type="EMBL" id="JACHMC010000001">
    <property type="protein sequence ID" value="MBB4882086.1"/>
    <property type="molecule type" value="Genomic_DNA"/>
</dbReference>
<evidence type="ECO:0000313" key="6">
    <source>
        <dbReference type="EMBL" id="MBB4882086.1"/>
    </source>
</evidence>
<gene>
    <name evidence="4" type="primary">menC</name>
    <name evidence="6" type="ORF">BJ976_000437</name>
</gene>
<proteinExistence type="inferred from homology"/>
<evidence type="ECO:0000256" key="1">
    <source>
        <dbReference type="ARBA" id="ARBA00022723"/>
    </source>
</evidence>
<protein>
    <recommendedName>
        <fullName evidence="4">o-succinylbenzoate synthase</fullName>
        <shortName evidence="4">OSB synthase</shortName>
        <shortName evidence="4">OSBS</shortName>
        <ecNumber evidence="4">4.2.1.113</ecNumber>
    </recommendedName>
    <alternativeName>
        <fullName evidence="4">4-(2'-carboxyphenyl)-4-oxybutyric acid synthase</fullName>
    </alternativeName>
    <alternativeName>
        <fullName evidence="4">o-succinylbenzoic acid synthase</fullName>
    </alternativeName>
</protein>
<feature type="binding site" evidence="4">
    <location>
        <position position="216"/>
    </location>
    <ligand>
        <name>Mg(2+)</name>
        <dbReference type="ChEBI" id="CHEBI:18420"/>
    </ligand>
</feature>
<comment type="similarity">
    <text evidence="4">Belongs to the mandelate racemase/muconate lactonizing enzyme family. MenC type 1 subfamily.</text>
</comment>
<organism evidence="6 7">
    <name type="scientific">Micrococcus flavus</name>
    <dbReference type="NCBI Taxonomy" id="384602"/>
    <lineage>
        <taxon>Bacteria</taxon>
        <taxon>Bacillati</taxon>
        <taxon>Actinomycetota</taxon>
        <taxon>Actinomycetes</taxon>
        <taxon>Micrococcales</taxon>
        <taxon>Micrococcaceae</taxon>
        <taxon>Micrococcus</taxon>
    </lineage>
</organism>
<feature type="active site" description="Proton acceptor" evidence="4">
    <location>
        <position position="240"/>
    </location>
</feature>